<protein>
    <submittedName>
        <fullName evidence="2">Uncharacterized protein</fullName>
    </submittedName>
</protein>
<gene>
    <name evidence="2" type="ORF">PITCH_A50043</name>
</gene>
<proteinExistence type="predicted"/>
<evidence type="ECO:0000313" key="2">
    <source>
        <dbReference type="EMBL" id="SPD75241.1"/>
    </source>
</evidence>
<accession>A0A445N0X3</accession>
<reference evidence="2" key="1">
    <citation type="submission" date="2018-01" db="EMBL/GenBank/DDBJ databases">
        <authorList>
            <person name="Regsiter A."/>
            <person name="William W."/>
        </authorList>
    </citation>
    <scope>NUCLEOTIDE SEQUENCE</scope>
    <source>
        <strain evidence="2">TRIP AH-1</strain>
    </source>
</reference>
<feature type="region of interest" description="Disordered" evidence="1">
    <location>
        <begin position="30"/>
        <end position="53"/>
    </location>
</feature>
<dbReference type="AntiFam" id="ANF00057">
    <property type="entry name" value="Translation of E. coli type CRISPR repeat"/>
</dbReference>
<dbReference type="EMBL" id="OJIN01000192">
    <property type="protein sequence ID" value="SPD75241.1"/>
    <property type="molecule type" value="Genomic_DNA"/>
</dbReference>
<name>A0A445N0X3_9BACT</name>
<sequence length="53" mass="5694">MKLAEIVPTHVGVNRTEDLLNEASRNCPHARGGEPLGWLRAGTGDGLSPRTWG</sequence>
<dbReference type="AlphaFoldDB" id="A0A445N0X3"/>
<organism evidence="2">
    <name type="scientific">uncultured Desulfobacterium sp</name>
    <dbReference type="NCBI Taxonomy" id="201089"/>
    <lineage>
        <taxon>Bacteria</taxon>
        <taxon>Pseudomonadati</taxon>
        <taxon>Thermodesulfobacteriota</taxon>
        <taxon>Desulfobacteria</taxon>
        <taxon>Desulfobacterales</taxon>
        <taxon>Desulfobacteriaceae</taxon>
        <taxon>Desulfobacterium</taxon>
        <taxon>environmental samples</taxon>
    </lineage>
</organism>
<evidence type="ECO:0000256" key="1">
    <source>
        <dbReference type="SAM" id="MobiDB-lite"/>
    </source>
</evidence>